<feature type="region of interest" description="Disordered" evidence="1">
    <location>
        <begin position="116"/>
        <end position="156"/>
    </location>
</feature>
<name>A0A9W8L6X3_9FUNG</name>
<dbReference type="Proteomes" id="UP001140011">
    <property type="component" value="Unassembled WGS sequence"/>
</dbReference>
<evidence type="ECO:0000256" key="1">
    <source>
        <dbReference type="SAM" id="MobiDB-lite"/>
    </source>
</evidence>
<feature type="compositionally biased region" description="Basic and acidic residues" evidence="1">
    <location>
        <begin position="140"/>
        <end position="156"/>
    </location>
</feature>
<dbReference type="AlphaFoldDB" id="A0A9W8L6X3"/>
<comment type="caution">
    <text evidence="2">The sequence shown here is derived from an EMBL/GenBank/DDBJ whole genome shotgun (WGS) entry which is preliminary data.</text>
</comment>
<accession>A0A9W8L6X3</accession>
<evidence type="ECO:0000313" key="3">
    <source>
        <dbReference type="Proteomes" id="UP001140011"/>
    </source>
</evidence>
<dbReference type="EMBL" id="JANBUH010001048">
    <property type="protein sequence ID" value="KAJ2748544.1"/>
    <property type="molecule type" value="Genomic_DNA"/>
</dbReference>
<reference evidence="2" key="1">
    <citation type="submission" date="2022-07" db="EMBL/GenBank/DDBJ databases">
        <title>Phylogenomic reconstructions and comparative analyses of Kickxellomycotina fungi.</title>
        <authorList>
            <person name="Reynolds N.K."/>
            <person name="Stajich J.E."/>
            <person name="Barry K."/>
            <person name="Grigoriev I.V."/>
            <person name="Crous P."/>
            <person name="Smith M.E."/>
        </authorList>
    </citation>
    <scope>NUCLEOTIDE SEQUENCE</scope>
    <source>
        <strain evidence="2">BCRC 34297</strain>
    </source>
</reference>
<keyword evidence="3" id="KW-1185">Reference proteome</keyword>
<proteinExistence type="predicted"/>
<gene>
    <name evidence="2" type="ORF">GGI19_006071</name>
</gene>
<protein>
    <submittedName>
        <fullName evidence="2">Uncharacterized protein</fullName>
    </submittedName>
</protein>
<organism evidence="2 3">
    <name type="scientific">Coemansia pectinata</name>
    <dbReference type="NCBI Taxonomy" id="1052879"/>
    <lineage>
        <taxon>Eukaryota</taxon>
        <taxon>Fungi</taxon>
        <taxon>Fungi incertae sedis</taxon>
        <taxon>Zoopagomycota</taxon>
        <taxon>Kickxellomycotina</taxon>
        <taxon>Kickxellomycetes</taxon>
        <taxon>Kickxellales</taxon>
        <taxon>Kickxellaceae</taxon>
        <taxon>Coemansia</taxon>
    </lineage>
</organism>
<sequence length="156" mass="16890">MDNTEVFAFLDHVKWLVEQGPESDKISLEQVQDALRELDERFEGMSNMVKMLNGERARLTKLLATEATTPTIPADPVVPFAANTLTAASAVNLLARVSAAATVAPGAPVASTDVDATNAASTKGKKSLSAIRRQRLRSRTVTERRIKKKQGDSIDN</sequence>
<evidence type="ECO:0000313" key="2">
    <source>
        <dbReference type="EMBL" id="KAJ2748544.1"/>
    </source>
</evidence>